<keyword evidence="5 8" id="KW-0812">Transmembrane</keyword>
<reference evidence="9" key="1">
    <citation type="submission" date="2019-03" db="EMBL/GenBank/DDBJ databases">
        <title>Lake Tanganyika Metagenome-Assembled Genomes (MAGs).</title>
        <authorList>
            <person name="Tran P."/>
        </authorList>
    </citation>
    <scope>NUCLEOTIDE SEQUENCE</scope>
    <source>
        <strain evidence="9">M_DeepCast_400m_m2_100</strain>
    </source>
</reference>
<feature type="transmembrane region" description="Helical" evidence="8">
    <location>
        <begin position="138"/>
        <end position="167"/>
    </location>
</feature>
<evidence type="ECO:0000256" key="3">
    <source>
        <dbReference type="ARBA" id="ARBA00022448"/>
    </source>
</evidence>
<dbReference type="GO" id="GO:0005886">
    <property type="term" value="C:plasma membrane"/>
    <property type="evidence" value="ECO:0007669"/>
    <property type="project" value="UniProtKB-SubCell"/>
</dbReference>
<feature type="transmembrane region" description="Helical" evidence="8">
    <location>
        <begin position="199"/>
        <end position="221"/>
    </location>
</feature>
<evidence type="ECO:0000313" key="10">
    <source>
        <dbReference type="Proteomes" id="UP000748308"/>
    </source>
</evidence>
<dbReference type="PANTHER" id="PTHR30269">
    <property type="entry name" value="TRANSMEMBRANE PROTEIN YFCA"/>
    <property type="match status" value="1"/>
</dbReference>
<dbReference type="EMBL" id="VGIY01000221">
    <property type="protein sequence ID" value="MBM3317933.1"/>
    <property type="molecule type" value="Genomic_DNA"/>
</dbReference>
<evidence type="ECO:0000256" key="2">
    <source>
        <dbReference type="ARBA" id="ARBA00009142"/>
    </source>
</evidence>
<feature type="transmembrane region" description="Helical" evidence="8">
    <location>
        <begin position="227"/>
        <end position="245"/>
    </location>
</feature>
<evidence type="ECO:0000256" key="6">
    <source>
        <dbReference type="ARBA" id="ARBA00022989"/>
    </source>
</evidence>
<comment type="subcellular location">
    <subcellularLocation>
        <location evidence="1 8">Cell membrane</location>
        <topology evidence="1 8">Multi-pass membrane protein</topology>
    </subcellularLocation>
</comment>
<dbReference type="InterPro" id="IPR052017">
    <property type="entry name" value="TSUP"/>
</dbReference>
<keyword evidence="4 8" id="KW-1003">Cell membrane</keyword>
<accession>A0A937X8N6</accession>
<protein>
    <recommendedName>
        <fullName evidence="8">Probable membrane transporter protein</fullName>
    </recommendedName>
</protein>
<evidence type="ECO:0000256" key="7">
    <source>
        <dbReference type="ARBA" id="ARBA00023136"/>
    </source>
</evidence>
<feature type="transmembrane region" description="Helical" evidence="8">
    <location>
        <begin position="173"/>
        <end position="192"/>
    </location>
</feature>
<name>A0A937X8N6_UNCEI</name>
<keyword evidence="3" id="KW-0813">Transport</keyword>
<dbReference type="InterPro" id="IPR002781">
    <property type="entry name" value="TM_pro_TauE-like"/>
</dbReference>
<sequence>MELWQLLLLAVGGVLCGVINALSGGGSFITLPLLLWFGLPPQVANATNRVAILLQAAAGAGEYHRHGVMPWRRLPALAAVSIAGSLLGAYAAAHLDEGLFRRLAALFFALMAATVFVDARRWGREGSAGRVPLHLYPIFLVIGVYGGFLQAGVGVLQLAVLVLLGGFDVVRANALKFGLAVCFTAAALFVFWRAGQVQWVPGLALAAGSTVGGVLGARLVIAKGARWVRVFVVLAALAAIVKLLAGG</sequence>
<proteinExistence type="inferred from homology"/>
<dbReference type="Pfam" id="PF01925">
    <property type="entry name" value="TauE"/>
    <property type="match status" value="1"/>
</dbReference>
<evidence type="ECO:0000256" key="4">
    <source>
        <dbReference type="ARBA" id="ARBA00022475"/>
    </source>
</evidence>
<comment type="caution">
    <text evidence="9">The sequence shown here is derived from an EMBL/GenBank/DDBJ whole genome shotgun (WGS) entry which is preliminary data.</text>
</comment>
<evidence type="ECO:0000256" key="8">
    <source>
        <dbReference type="RuleBase" id="RU363041"/>
    </source>
</evidence>
<evidence type="ECO:0000256" key="1">
    <source>
        <dbReference type="ARBA" id="ARBA00004651"/>
    </source>
</evidence>
<evidence type="ECO:0000313" key="9">
    <source>
        <dbReference type="EMBL" id="MBM3317933.1"/>
    </source>
</evidence>
<keyword evidence="7 8" id="KW-0472">Membrane</keyword>
<organism evidence="9 10">
    <name type="scientific">Eiseniibacteriota bacterium</name>
    <dbReference type="NCBI Taxonomy" id="2212470"/>
    <lineage>
        <taxon>Bacteria</taxon>
        <taxon>Candidatus Eiseniibacteriota</taxon>
    </lineage>
</organism>
<keyword evidence="6 8" id="KW-1133">Transmembrane helix</keyword>
<evidence type="ECO:0000256" key="5">
    <source>
        <dbReference type="ARBA" id="ARBA00022692"/>
    </source>
</evidence>
<dbReference type="AlphaFoldDB" id="A0A937X8N6"/>
<dbReference type="PANTHER" id="PTHR30269:SF0">
    <property type="entry name" value="MEMBRANE TRANSPORTER PROTEIN YFCA-RELATED"/>
    <property type="match status" value="1"/>
</dbReference>
<feature type="transmembrane region" description="Helical" evidence="8">
    <location>
        <begin position="6"/>
        <end position="39"/>
    </location>
</feature>
<feature type="transmembrane region" description="Helical" evidence="8">
    <location>
        <begin position="99"/>
        <end position="117"/>
    </location>
</feature>
<comment type="similarity">
    <text evidence="2 8">Belongs to the 4-toluene sulfonate uptake permease (TSUP) (TC 2.A.102) family.</text>
</comment>
<dbReference type="Proteomes" id="UP000748308">
    <property type="component" value="Unassembled WGS sequence"/>
</dbReference>
<gene>
    <name evidence="9" type="ORF">FJY75_08765</name>
</gene>